<sequence>MVAIVLSAIFGTILLILLLLAAFLWCRRRRSRFKTKAPAVETRRWHDSERFQWGPPQRTSGASRDISSELFETSKTVPMSIWDSPESWDFSTIAPSDSISRVVSLKRTQGRWERGQLAERHSLGNLQSEESTREGRRIHIPAGRSKLDRNSRNNLANEGSDVGTSVVEETSWVHAGGPALIPQVRASTAGAR</sequence>
<evidence type="ECO:0000256" key="2">
    <source>
        <dbReference type="SAM" id="Phobius"/>
    </source>
</evidence>
<gene>
    <name evidence="3" type="ORF">J3R30DRAFT_1521933</name>
</gene>
<protein>
    <submittedName>
        <fullName evidence="3">Uncharacterized protein</fullName>
    </submittedName>
</protein>
<dbReference type="OrthoDB" id="3047601at2759"/>
<evidence type="ECO:0000313" key="4">
    <source>
        <dbReference type="Proteomes" id="UP001150266"/>
    </source>
</evidence>
<keyword evidence="2" id="KW-0472">Membrane</keyword>
<organism evidence="3 4">
    <name type="scientific">Lentinula aciculospora</name>
    <dbReference type="NCBI Taxonomy" id="153920"/>
    <lineage>
        <taxon>Eukaryota</taxon>
        <taxon>Fungi</taxon>
        <taxon>Dikarya</taxon>
        <taxon>Basidiomycota</taxon>
        <taxon>Agaricomycotina</taxon>
        <taxon>Agaricomycetes</taxon>
        <taxon>Agaricomycetidae</taxon>
        <taxon>Agaricales</taxon>
        <taxon>Marasmiineae</taxon>
        <taxon>Omphalotaceae</taxon>
        <taxon>Lentinula</taxon>
    </lineage>
</organism>
<keyword evidence="4" id="KW-1185">Reference proteome</keyword>
<name>A0A9W8ZY67_9AGAR</name>
<keyword evidence="2" id="KW-0812">Transmembrane</keyword>
<accession>A0A9W8ZY67</accession>
<keyword evidence="2" id="KW-1133">Transmembrane helix</keyword>
<dbReference type="AlphaFoldDB" id="A0A9W8ZY67"/>
<feature type="transmembrane region" description="Helical" evidence="2">
    <location>
        <begin position="6"/>
        <end position="26"/>
    </location>
</feature>
<evidence type="ECO:0000256" key="1">
    <source>
        <dbReference type="SAM" id="MobiDB-lite"/>
    </source>
</evidence>
<dbReference type="EMBL" id="JAOTPV010000030">
    <property type="protein sequence ID" value="KAJ4469882.1"/>
    <property type="molecule type" value="Genomic_DNA"/>
</dbReference>
<dbReference type="Proteomes" id="UP001150266">
    <property type="component" value="Unassembled WGS sequence"/>
</dbReference>
<feature type="region of interest" description="Disordered" evidence="1">
    <location>
        <begin position="124"/>
        <end position="162"/>
    </location>
</feature>
<evidence type="ECO:0000313" key="3">
    <source>
        <dbReference type="EMBL" id="KAJ4469882.1"/>
    </source>
</evidence>
<reference evidence="3" key="1">
    <citation type="submission" date="2022-08" db="EMBL/GenBank/DDBJ databases">
        <title>A Global Phylogenomic Analysis of the Shiitake Genus Lentinula.</title>
        <authorList>
            <consortium name="DOE Joint Genome Institute"/>
            <person name="Sierra-Patev S."/>
            <person name="Min B."/>
            <person name="Naranjo-Ortiz M."/>
            <person name="Looney B."/>
            <person name="Konkel Z."/>
            <person name="Slot J.C."/>
            <person name="Sakamoto Y."/>
            <person name="Steenwyk J.L."/>
            <person name="Rokas A."/>
            <person name="Carro J."/>
            <person name="Camarero S."/>
            <person name="Ferreira P."/>
            <person name="Molpeceres G."/>
            <person name="Ruiz-Duenas F.J."/>
            <person name="Serrano A."/>
            <person name="Henrissat B."/>
            <person name="Drula E."/>
            <person name="Hughes K.W."/>
            <person name="Mata J.L."/>
            <person name="Ishikawa N.K."/>
            <person name="Vargas-Isla R."/>
            <person name="Ushijima S."/>
            <person name="Smith C.A."/>
            <person name="Ahrendt S."/>
            <person name="Andreopoulos W."/>
            <person name="He G."/>
            <person name="Labutti K."/>
            <person name="Lipzen A."/>
            <person name="Ng V."/>
            <person name="Riley R."/>
            <person name="Sandor L."/>
            <person name="Barry K."/>
            <person name="Martinez A.T."/>
            <person name="Xiao Y."/>
            <person name="Gibbons J.G."/>
            <person name="Terashima K."/>
            <person name="Grigoriev I.V."/>
            <person name="Hibbett D.S."/>
        </authorList>
    </citation>
    <scope>NUCLEOTIDE SEQUENCE</scope>
    <source>
        <strain evidence="3">JLM2183</strain>
    </source>
</reference>
<comment type="caution">
    <text evidence="3">The sequence shown here is derived from an EMBL/GenBank/DDBJ whole genome shotgun (WGS) entry which is preliminary data.</text>
</comment>
<proteinExistence type="predicted"/>